<proteinExistence type="predicted"/>
<sequence>MLAFSSGHSYSSGWSSIRRSRTLNASSILRALILHSMSARSTSTSAGLALSRSSRTLSASSSVSAVSESAAGGERVTAVAGVWWKRMKKKALAAMTMQVVWARGARKEFRVWKNGDREREFLEEGDAGSFEEREMEALMEGNLNDDEEENCDGGRERKEREEDKSVGNGKVW</sequence>
<evidence type="ECO:0000313" key="3">
    <source>
        <dbReference type="Proteomes" id="UP001374535"/>
    </source>
</evidence>
<accession>A0AAQ3NDU8</accession>
<organism evidence="2 3">
    <name type="scientific">Vigna mungo</name>
    <name type="common">Black gram</name>
    <name type="synonym">Phaseolus mungo</name>
    <dbReference type="NCBI Taxonomy" id="3915"/>
    <lineage>
        <taxon>Eukaryota</taxon>
        <taxon>Viridiplantae</taxon>
        <taxon>Streptophyta</taxon>
        <taxon>Embryophyta</taxon>
        <taxon>Tracheophyta</taxon>
        <taxon>Spermatophyta</taxon>
        <taxon>Magnoliopsida</taxon>
        <taxon>eudicotyledons</taxon>
        <taxon>Gunneridae</taxon>
        <taxon>Pentapetalae</taxon>
        <taxon>rosids</taxon>
        <taxon>fabids</taxon>
        <taxon>Fabales</taxon>
        <taxon>Fabaceae</taxon>
        <taxon>Papilionoideae</taxon>
        <taxon>50 kb inversion clade</taxon>
        <taxon>NPAAA clade</taxon>
        <taxon>indigoferoid/millettioid clade</taxon>
        <taxon>Phaseoleae</taxon>
        <taxon>Vigna</taxon>
    </lineage>
</organism>
<dbReference type="AlphaFoldDB" id="A0AAQ3NDU8"/>
<protein>
    <submittedName>
        <fullName evidence="2">Uncharacterized protein</fullName>
    </submittedName>
</protein>
<feature type="compositionally biased region" description="Basic and acidic residues" evidence="1">
    <location>
        <begin position="152"/>
        <end position="165"/>
    </location>
</feature>
<gene>
    <name evidence="2" type="ORF">V8G54_021761</name>
</gene>
<evidence type="ECO:0000313" key="2">
    <source>
        <dbReference type="EMBL" id="WVZ08415.1"/>
    </source>
</evidence>
<evidence type="ECO:0000256" key="1">
    <source>
        <dbReference type="SAM" id="MobiDB-lite"/>
    </source>
</evidence>
<keyword evidence="3" id="KW-1185">Reference proteome</keyword>
<feature type="region of interest" description="Disordered" evidence="1">
    <location>
        <begin position="139"/>
        <end position="172"/>
    </location>
</feature>
<name>A0AAQ3NDU8_VIGMU</name>
<dbReference type="EMBL" id="CP144695">
    <property type="protein sequence ID" value="WVZ08415.1"/>
    <property type="molecule type" value="Genomic_DNA"/>
</dbReference>
<dbReference type="Proteomes" id="UP001374535">
    <property type="component" value="Chromosome 6"/>
</dbReference>
<reference evidence="2 3" key="1">
    <citation type="journal article" date="2023" name="Life. Sci Alliance">
        <title>Evolutionary insights into 3D genome organization and epigenetic landscape of Vigna mungo.</title>
        <authorList>
            <person name="Junaid A."/>
            <person name="Singh B."/>
            <person name="Bhatia S."/>
        </authorList>
    </citation>
    <scope>NUCLEOTIDE SEQUENCE [LARGE SCALE GENOMIC DNA]</scope>
    <source>
        <strain evidence="2">Urdbean</strain>
    </source>
</reference>